<protein>
    <submittedName>
        <fullName evidence="1">Putative conserved secreted protein</fullName>
    </submittedName>
</protein>
<reference evidence="1" key="1">
    <citation type="journal article" date="2018" name="PLoS Negl. Trop. Dis.">
        <title>Sialome diversity of ticks revealed by RNAseq of single tick salivary glands.</title>
        <authorList>
            <person name="Perner J."/>
            <person name="Kropackova S."/>
            <person name="Kopacek P."/>
            <person name="Ribeiro J.M."/>
        </authorList>
    </citation>
    <scope>NUCLEOTIDE SEQUENCE</scope>
    <source>
        <strain evidence="1">Siblings of single egg batch collected in Ceske Budejovice</strain>
        <tissue evidence="1">Salivary glands</tissue>
    </source>
</reference>
<organism evidence="1">
    <name type="scientific">Ixodes ricinus</name>
    <name type="common">Common tick</name>
    <name type="synonym">Acarus ricinus</name>
    <dbReference type="NCBI Taxonomy" id="34613"/>
    <lineage>
        <taxon>Eukaryota</taxon>
        <taxon>Metazoa</taxon>
        <taxon>Ecdysozoa</taxon>
        <taxon>Arthropoda</taxon>
        <taxon>Chelicerata</taxon>
        <taxon>Arachnida</taxon>
        <taxon>Acari</taxon>
        <taxon>Parasitiformes</taxon>
        <taxon>Ixodida</taxon>
        <taxon>Ixodoidea</taxon>
        <taxon>Ixodidae</taxon>
        <taxon>Ixodinae</taxon>
        <taxon>Ixodes</taxon>
    </lineage>
</organism>
<proteinExistence type="predicted"/>
<accession>A0A147BCK8</accession>
<sequence>MKRLMVKSMWWAIFGDATAILYQKLMISARAPATNHVMRELIPQIADTANLRFTMRYRRGNSLQTPVSREKIPQVADAADSWFTVRRTRGSPPRTRISRERIPQIADAVEKQIADAAESTSRTQIADKNTGIRFELGNGYRKLRMQQIRIS</sequence>
<dbReference type="EMBL" id="GEGO01006896">
    <property type="protein sequence ID" value="JAR88508.1"/>
    <property type="molecule type" value="Transcribed_RNA"/>
</dbReference>
<name>A0A147BCK8_IXORI</name>
<evidence type="ECO:0000313" key="1">
    <source>
        <dbReference type="EMBL" id="JAR88508.1"/>
    </source>
</evidence>
<dbReference type="AlphaFoldDB" id="A0A147BCK8"/>